<keyword evidence="2" id="KW-1185">Reference proteome</keyword>
<evidence type="ECO:0000313" key="2">
    <source>
        <dbReference type="Proteomes" id="UP000823775"/>
    </source>
</evidence>
<name>A0ABS8WH66_DATST</name>
<protein>
    <submittedName>
        <fullName evidence="1">Uncharacterized protein</fullName>
    </submittedName>
</protein>
<dbReference type="EMBL" id="JACEIK010006849">
    <property type="protein sequence ID" value="MCE3049364.1"/>
    <property type="molecule type" value="Genomic_DNA"/>
</dbReference>
<dbReference type="Proteomes" id="UP000823775">
    <property type="component" value="Unassembled WGS sequence"/>
</dbReference>
<organism evidence="1 2">
    <name type="scientific">Datura stramonium</name>
    <name type="common">Jimsonweed</name>
    <name type="synonym">Common thornapple</name>
    <dbReference type="NCBI Taxonomy" id="4076"/>
    <lineage>
        <taxon>Eukaryota</taxon>
        <taxon>Viridiplantae</taxon>
        <taxon>Streptophyta</taxon>
        <taxon>Embryophyta</taxon>
        <taxon>Tracheophyta</taxon>
        <taxon>Spermatophyta</taxon>
        <taxon>Magnoliopsida</taxon>
        <taxon>eudicotyledons</taxon>
        <taxon>Gunneridae</taxon>
        <taxon>Pentapetalae</taxon>
        <taxon>asterids</taxon>
        <taxon>lamiids</taxon>
        <taxon>Solanales</taxon>
        <taxon>Solanaceae</taxon>
        <taxon>Solanoideae</taxon>
        <taxon>Datureae</taxon>
        <taxon>Datura</taxon>
    </lineage>
</organism>
<reference evidence="1 2" key="1">
    <citation type="journal article" date="2021" name="BMC Genomics">
        <title>Datura genome reveals duplications of psychoactive alkaloid biosynthetic genes and high mutation rate following tissue culture.</title>
        <authorList>
            <person name="Rajewski A."/>
            <person name="Carter-House D."/>
            <person name="Stajich J."/>
            <person name="Litt A."/>
        </authorList>
    </citation>
    <scope>NUCLEOTIDE SEQUENCE [LARGE SCALE GENOMIC DNA]</scope>
    <source>
        <strain evidence="1">AR-01</strain>
    </source>
</reference>
<gene>
    <name evidence="1" type="ORF">HAX54_044695</name>
</gene>
<accession>A0ABS8WH66</accession>
<proteinExistence type="predicted"/>
<comment type="caution">
    <text evidence="1">The sequence shown here is derived from an EMBL/GenBank/DDBJ whole genome shotgun (WGS) entry which is preliminary data.</text>
</comment>
<sequence length="119" mass="13343">MVEGSISSLREKVRELRSRTPIANHDVSFFDEAIAATHTVRGPIDDLLMGLGEDDEDWTTGQNHLLREKVRILEERVIPIANHDVSFFDEAPSLHTHRGPIDDLLMGLGRGRRVFGCLG</sequence>
<evidence type="ECO:0000313" key="1">
    <source>
        <dbReference type="EMBL" id="MCE3049364.1"/>
    </source>
</evidence>